<keyword evidence="8" id="KW-1185">Reference proteome</keyword>
<evidence type="ECO:0000313" key="7">
    <source>
        <dbReference type="EMBL" id="GJN04567.1"/>
    </source>
</evidence>
<dbReference type="InterPro" id="IPR044861">
    <property type="entry name" value="IPNS-like_FE2OG_OXY"/>
</dbReference>
<dbReference type="AlphaFoldDB" id="A0AAV5D345"/>
<evidence type="ECO:0000256" key="4">
    <source>
        <dbReference type="ARBA" id="ARBA00023004"/>
    </source>
</evidence>
<dbReference type="PANTHER" id="PTHR47991">
    <property type="entry name" value="OXOGLUTARATE/IRON-DEPENDENT DIOXYGENASE"/>
    <property type="match status" value="1"/>
</dbReference>
<dbReference type="Pfam" id="PF14226">
    <property type="entry name" value="DIOX_N"/>
    <property type="match status" value="1"/>
</dbReference>
<dbReference type="EMBL" id="BQKI01000011">
    <property type="protein sequence ID" value="GJN04567.1"/>
    <property type="molecule type" value="Genomic_DNA"/>
</dbReference>
<name>A0AAV5D345_ELECO</name>
<dbReference type="Pfam" id="PF03171">
    <property type="entry name" value="2OG-FeII_Oxy"/>
    <property type="match status" value="1"/>
</dbReference>
<keyword evidence="2 5" id="KW-0479">Metal-binding</keyword>
<dbReference type="InterPro" id="IPR005123">
    <property type="entry name" value="Oxoglu/Fe-dep_dioxygenase_dom"/>
</dbReference>
<evidence type="ECO:0000256" key="5">
    <source>
        <dbReference type="RuleBase" id="RU003682"/>
    </source>
</evidence>
<evidence type="ECO:0000256" key="2">
    <source>
        <dbReference type="ARBA" id="ARBA00022723"/>
    </source>
</evidence>
<dbReference type="GO" id="GO:0046872">
    <property type="term" value="F:metal ion binding"/>
    <property type="evidence" value="ECO:0007669"/>
    <property type="project" value="UniProtKB-KW"/>
</dbReference>
<dbReference type="InterPro" id="IPR026992">
    <property type="entry name" value="DIOX_N"/>
</dbReference>
<feature type="domain" description="Fe2OG dioxygenase" evidence="6">
    <location>
        <begin position="166"/>
        <end position="267"/>
    </location>
</feature>
<comment type="caution">
    <text evidence="7">The sequence shown here is derived from an EMBL/GenBank/DDBJ whole genome shotgun (WGS) entry which is preliminary data.</text>
</comment>
<dbReference type="PROSITE" id="PS51471">
    <property type="entry name" value="FE2OG_OXY"/>
    <property type="match status" value="1"/>
</dbReference>
<dbReference type="Gene3D" id="2.60.120.330">
    <property type="entry name" value="B-lactam Antibiotic, Isopenicillin N Synthase, Chain"/>
    <property type="match status" value="1"/>
</dbReference>
<sequence>MLSGKVACGEYNIPVVDFKLLVNGTTDQRSQAIRDLGRACEDWGFFMVINHGVPEALKEAVMKAFSEVLSLPEEETAEYLEAASMDPIQIGTGYYSATDEAQHLRHYLKMFVHPEFHCPAKPERLRDIAAKFATQTRHLMQQLAMAISESLGLHDGRIPQALNLDSSIQMLAQNHYPEYTGTDGVATALPPHTDPGIFALIFQNGVDGLQVQHNGQWILATPVPGAFFVLAGDQLEIVTNERYRAVIHRAVIGHEQTRTSVISMLAPCPDAVIEPVQELVAGSRVRVGFRGIKFRDNIIAHQRSNRANGQTAKDVVRAQDGVTAHTEQCL</sequence>
<reference evidence="7" key="2">
    <citation type="submission" date="2021-12" db="EMBL/GenBank/DDBJ databases">
        <title>Resequencing data analysis of finger millet.</title>
        <authorList>
            <person name="Hatakeyama M."/>
            <person name="Aluri S."/>
            <person name="Balachadran M.T."/>
            <person name="Sivarajan S.R."/>
            <person name="Poveda L."/>
            <person name="Shimizu-Inatsugi R."/>
            <person name="Schlapbach R."/>
            <person name="Sreeman S.M."/>
            <person name="Shimizu K.K."/>
        </authorList>
    </citation>
    <scope>NUCLEOTIDE SEQUENCE</scope>
</reference>
<proteinExistence type="inferred from homology"/>
<evidence type="ECO:0000256" key="3">
    <source>
        <dbReference type="ARBA" id="ARBA00023002"/>
    </source>
</evidence>
<protein>
    <recommendedName>
        <fullName evidence="6">Fe2OG dioxygenase domain-containing protein</fullName>
    </recommendedName>
</protein>
<reference evidence="7" key="1">
    <citation type="journal article" date="2018" name="DNA Res.">
        <title>Multiple hybrid de novo genome assembly of finger millet, an orphan allotetraploid crop.</title>
        <authorList>
            <person name="Hatakeyama M."/>
            <person name="Aluri S."/>
            <person name="Balachadran M.T."/>
            <person name="Sivarajan S.R."/>
            <person name="Patrignani A."/>
            <person name="Gruter S."/>
            <person name="Poveda L."/>
            <person name="Shimizu-Inatsugi R."/>
            <person name="Baeten J."/>
            <person name="Francoijs K.J."/>
            <person name="Nataraja K.N."/>
            <person name="Reddy Y.A.N."/>
            <person name="Phadnis S."/>
            <person name="Ravikumar R.L."/>
            <person name="Schlapbach R."/>
            <person name="Sreeman S.M."/>
            <person name="Shimizu K.K."/>
        </authorList>
    </citation>
    <scope>NUCLEOTIDE SEQUENCE</scope>
</reference>
<dbReference type="InterPro" id="IPR050295">
    <property type="entry name" value="Plant_2OG-oxidoreductases"/>
</dbReference>
<accession>A0AAV5D345</accession>
<evidence type="ECO:0000256" key="1">
    <source>
        <dbReference type="ARBA" id="ARBA00008056"/>
    </source>
</evidence>
<dbReference type="SUPFAM" id="SSF51197">
    <property type="entry name" value="Clavaminate synthase-like"/>
    <property type="match status" value="1"/>
</dbReference>
<evidence type="ECO:0000259" key="6">
    <source>
        <dbReference type="PROSITE" id="PS51471"/>
    </source>
</evidence>
<gene>
    <name evidence="7" type="primary">ga22128</name>
    <name evidence="7" type="ORF">PR202_ga22128</name>
</gene>
<keyword evidence="3 5" id="KW-0560">Oxidoreductase</keyword>
<dbReference type="GO" id="GO:0016491">
    <property type="term" value="F:oxidoreductase activity"/>
    <property type="evidence" value="ECO:0007669"/>
    <property type="project" value="UniProtKB-KW"/>
</dbReference>
<comment type="similarity">
    <text evidence="1 5">Belongs to the iron/ascorbate-dependent oxidoreductase family.</text>
</comment>
<organism evidence="7 8">
    <name type="scientific">Eleusine coracana subsp. coracana</name>
    <dbReference type="NCBI Taxonomy" id="191504"/>
    <lineage>
        <taxon>Eukaryota</taxon>
        <taxon>Viridiplantae</taxon>
        <taxon>Streptophyta</taxon>
        <taxon>Embryophyta</taxon>
        <taxon>Tracheophyta</taxon>
        <taxon>Spermatophyta</taxon>
        <taxon>Magnoliopsida</taxon>
        <taxon>Liliopsida</taxon>
        <taxon>Poales</taxon>
        <taxon>Poaceae</taxon>
        <taxon>PACMAD clade</taxon>
        <taxon>Chloridoideae</taxon>
        <taxon>Cynodonteae</taxon>
        <taxon>Eleusininae</taxon>
        <taxon>Eleusine</taxon>
    </lineage>
</organism>
<keyword evidence="4 5" id="KW-0408">Iron</keyword>
<evidence type="ECO:0000313" key="8">
    <source>
        <dbReference type="Proteomes" id="UP001054889"/>
    </source>
</evidence>
<dbReference type="InterPro" id="IPR027443">
    <property type="entry name" value="IPNS-like_sf"/>
</dbReference>
<dbReference type="Proteomes" id="UP001054889">
    <property type="component" value="Unassembled WGS sequence"/>
</dbReference>